<proteinExistence type="predicted"/>
<dbReference type="Proteomes" id="UP000663201">
    <property type="component" value="Segment"/>
</dbReference>
<name>A0A873WG96_9CAUD</name>
<sequence length="40" mass="4054">MGLVCFGVVRCRVGMVTRGVIMVTVGKGIAGSGTGIGVEW</sequence>
<evidence type="ECO:0000313" key="2">
    <source>
        <dbReference type="Proteomes" id="UP000663201"/>
    </source>
</evidence>
<dbReference type="KEGG" id="vg:62680452"/>
<organism evidence="1 2">
    <name type="scientific">Providencia phage Kokobel1</name>
    <dbReference type="NCBI Taxonomy" id="2783540"/>
    <lineage>
        <taxon>Viruses</taxon>
        <taxon>Duplodnaviria</taxon>
        <taxon>Heunggongvirae</taxon>
        <taxon>Uroviricota</taxon>
        <taxon>Caudoviricetes</taxon>
        <taxon>Casjensviridae</taxon>
        <taxon>Kokobelvirus</taxon>
        <taxon>Kokobelvirus kokobel1</taxon>
    </lineage>
</organism>
<evidence type="ECO:0000313" key="1">
    <source>
        <dbReference type="EMBL" id="QPB11473.1"/>
    </source>
</evidence>
<keyword evidence="2" id="KW-1185">Reference proteome</keyword>
<reference evidence="1" key="1">
    <citation type="submission" date="2020-10" db="EMBL/GenBank/DDBJ databases">
        <authorList>
            <person name="Ben Porat S."/>
            <person name="Alkalay-Oren S."/>
            <person name="Coppenhagen-Glazer S."/>
            <person name="Hazan R."/>
        </authorList>
    </citation>
    <scope>NUCLEOTIDE SEQUENCE</scope>
</reference>
<dbReference type="GeneID" id="62680452"/>
<dbReference type="EMBL" id="MW145139">
    <property type="protein sequence ID" value="QPB11473.1"/>
    <property type="molecule type" value="Genomic_DNA"/>
</dbReference>
<dbReference type="RefSeq" id="YP_009997937.1">
    <property type="nucleotide sequence ID" value="NC_052979.1"/>
</dbReference>
<protein>
    <submittedName>
        <fullName evidence="1">Uncharacterized protein</fullName>
    </submittedName>
</protein>
<accession>A0A873WG96</accession>